<name>A0A2N3X0F9_9PSEU</name>
<evidence type="ECO:0000259" key="1">
    <source>
        <dbReference type="Pfam" id="PF12728"/>
    </source>
</evidence>
<dbReference type="Proteomes" id="UP000233750">
    <property type="component" value="Unassembled WGS sequence"/>
</dbReference>
<evidence type="ECO:0000313" key="3">
    <source>
        <dbReference type="EMBL" id="PKV99605.1"/>
    </source>
</evidence>
<dbReference type="OrthoDB" id="3789542at2"/>
<reference evidence="3 4" key="1">
    <citation type="submission" date="2017-12" db="EMBL/GenBank/DDBJ databases">
        <title>Sequencing the genomes of 1000 Actinobacteria strains.</title>
        <authorList>
            <person name="Klenk H.-P."/>
        </authorList>
    </citation>
    <scope>NUCLEOTIDE SEQUENCE [LARGE SCALE GENOMIC DNA]</scope>
    <source>
        <strain evidence="3 4">DSM 45165</strain>
    </source>
</reference>
<reference evidence="2 5" key="2">
    <citation type="submission" date="2020-08" db="EMBL/GenBank/DDBJ databases">
        <title>Amycolatopsis echigonensis JCM 21831.</title>
        <authorList>
            <person name="Tedsree N."/>
            <person name="Kuncharoen N."/>
            <person name="Likhitwitayawuid K."/>
            <person name="Tanasupawat S."/>
        </authorList>
    </citation>
    <scope>NUCLEOTIDE SEQUENCE [LARGE SCALE GENOMIC DNA]</scope>
    <source>
        <strain evidence="2 5">JCM 21831</strain>
    </source>
</reference>
<dbReference type="EMBL" id="JACJHR010000025">
    <property type="protein sequence ID" value="MBB2501173.1"/>
    <property type="molecule type" value="Genomic_DNA"/>
</dbReference>
<gene>
    <name evidence="3" type="ORF">ATK30_0585</name>
    <name evidence="2" type="ORF">H5411_18810</name>
</gene>
<dbReference type="Proteomes" id="UP000550260">
    <property type="component" value="Unassembled WGS sequence"/>
</dbReference>
<keyword evidence="4" id="KW-1185">Reference proteome</keyword>
<proteinExistence type="predicted"/>
<comment type="caution">
    <text evidence="3">The sequence shown here is derived from an EMBL/GenBank/DDBJ whole genome shotgun (WGS) entry which is preliminary data.</text>
</comment>
<dbReference type="NCBIfam" id="TIGR01764">
    <property type="entry name" value="excise"/>
    <property type="match status" value="1"/>
</dbReference>
<evidence type="ECO:0000313" key="5">
    <source>
        <dbReference type="Proteomes" id="UP000550260"/>
    </source>
</evidence>
<evidence type="ECO:0000313" key="4">
    <source>
        <dbReference type="Proteomes" id="UP000233750"/>
    </source>
</evidence>
<dbReference type="InterPro" id="IPR010093">
    <property type="entry name" value="SinI_DNA-bd"/>
</dbReference>
<feature type="domain" description="Helix-turn-helix" evidence="1">
    <location>
        <begin position="1"/>
        <end position="49"/>
    </location>
</feature>
<accession>A0A2N3X0F9</accession>
<dbReference type="GO" id="GO:0003677">
    <property type="term" value="F:DNA binding"/>
    <property type="evidence" value="ECO:0007669"/>
    <property type="project" value="InterPro"/>
</dbReference>
<dbReference type="Pfam" id="PF12728">
    <property type="entry name" value="HTH_17"/>
    <property type="match status" value="1"/>
</dbReference>
<sequence>MLTVEEAADWLAVSRTTMFALIKDEVVPSVLVGRYRRVPADELAAYVEGLIARAEEC</sequence>
<dbReference type="EMBL" id="PJMY01000002">
    <property type="protein sequence ID" value="PKV99605.1"/>
    <property type="molecule type" value="Genomic_DNA"/>
</dbReference>
<dbReference type="AlphaFoldDB" id="A0A2N3X0F9"/>
<accession>A0A8E1VZ86</accession>
<organism evidence="3 4">
    <name type="scientific">Amycolatopsis echigonensis</name>
    <dbReference type="NCBI Taxonomy" id="2576905"/>
    <lineage>
        <taxon>Bacteria</taxon>
        <taxon>Bacillati</taxon>
        <taxon>Actinomycetota</taxon>
        <taxon>Actinomycetes</taxon>
        <taxon>Pseudonocardiales</taxon>
        <taxon>Pseudonocardiaceae</taxon>
        <taxon>Amycolatopsis</taxon>
    </lineage>
</organism>
<protein>
    <submittedName>
        <fullName evidence="3">Excisionase family DNA binding protein</fullName>
    </submittedName>
    <submittedName>
        <fullName evidence="2">Helix-turn-helix domain-containing protein</fullName>
    </submittedName>
</protein>
<dbReference type="InterPro" id="IPR041657">
    <property type="entry name" value="HTH_17"/>
</dbReference>
<evidence type="ECO:0000313" key="2">
    <source>
        <dbReference type="EMBL" id="MBB2501173.1"/>
    </source>
</evidence>